<sequence length="182" mass="20791">MVKLTNERLEQATFAGGCFWCMVKPFDTLPGIEEVVSGYTGGHTTNPTYQEVCGGKTGHTEAVQITFDPAIFPYEKLVEIYWQQTDPTDASGQFADRGDSYRPVIFYHNEEQKEVAEKSKKRLANSGRFKQPIVTEILPAEPFYPAEEYHQDFYKKNKLHYEGYRAGSGRSHFIESNWGESK</sequence>
<proteinExistence type="inferred from homology"/>
<reference evidence="7 8" key="1">
    <citation type="submission" date="2016-10" db="EMBL/GenBank/DDBJ databases">
        <authorList>
            <person name="Varghese N."/>
            <person name="Submissions S."/>
        </authorList>
    </citation>
    <scope>NUCLEOTIDE SEQUENCE [LARGE SCALE GENOMIC DNA]</scope>
    <source>
        <strain evidence="7 8">ATCC 49954</strain>
    </source>
</reference>
<protein>
    <recommendedName>
        <fullName evidence="5">Peptide methionine sulfoxide reductase MsrA</fullName>
        <shortName evidence="5">Protein-methionine-S-oxide reductase</shortName>
        <ecNumber evidence="5">1.8.4.11</ecNumber>
    </recommendedName>
    <alternativeName>
        <fullName evidence="5">Peptide-methionine (S)-S-oxide reductase</fullName>
        <shortName evidence="5">Peptide Met(O) reductase</shortName>
    </alternativeName>
</protein>
<accession>A0AAX2DPC5</accession>
<comment type="similarity">
    <text evidence="1 5">Belongs to the MsrA Met sulfoxide reductase family.</text>
</comment>
<dbReference type="SUPFAM" id="SSF55068">
    <property type="entry name" value="Peptide methionine sulfoxide reductase"/>
    <property type="match status" value="1"/>
</dbReference>
<dbReference type="Gene3D" id="3.30.1060.10">
    <property type="entry name" value="Peptide methionine sulphoxide reductase MsrA"/>
    <property type="match status" value="1"/>
</dbReference>
<dbReference type="Pfam" id="PF01625">
    <property type="entry name" value="PMSR"/>
    <property type="match status" value="1"/>
</dbReference>
<organism evidence="7 8">
    <name type="scientific">Listeria ivanovii</name>
    <dbReference type="NCBI Taxonomy" id="1638"/>
    <lineage>
        <taxon>Bacteria</taxon>
        <taxon>Bacillati</taxon>
        <taxon>Bacillota</taxon>
        <taxon>Bacilli</taxon>
        <taxon>Bacillales</taxon>
        <taxon>Listeriaceae</taxon>
        <taxon>Listeria</taxon>
    </lineage>
</organism>
<evidence type="ECO:0000256" key="3">
    <source>
        <dbReference type="ARBA" id="ARBA00047806"/>
    </source>
</evidence>
<comment type="catalytic activity">
    <reaction evidence="3 5">
        <text>L-methionyl-[protein] + [thioredoxin]-disulfide + H2O = L-methionyl-(S)-S-oxide-[protein] + [thioredoxin]-dithiol</text>
        <dbReference type="Rhea" id="RHEA:14217"/>
        <dbReference type="Rhea" id="RHEA-COMP:10698"/>
        <dbReference type="Rhea" id="RHEA-COMP:10700"/>
        <dbReference type="Rhea" id="RHEA-COMP:12313"/>
        <dbReference type="Rhea" id="RHEA-COMP:12315"/>
        <dbReference type="ChEBI" id="CHEBI:15377"/>
        <dbReference type="ChEBI" id="CHEBI:16044"/>
        <dbReference type="ChEBI" id="CHEBI:29950"/>
        <dbReference type="ChEBI" id="CHEBI:44120"/>
        <dbReference type="ChEBI" id="CHEBI:50058"/>
        <dbReference type="EC" id="1.8.4.11"/>
    </reaction>
</comment>
<evidence type="ECO:0000256" key="2">
    <source>
        <dbReference type="ARBA" id="ARBA00023002"/>
    </source>
</evidence>
<evidence type="ECO:0000313" key="8">
    <source>
        <dbReference type="Proteomes" id="UP000183610"/>
    </source>
</evidence>
<comment type="catalytic activity">
    <reaction evidence="4 5">
        <text>[thioredoxin]-disulfide + L-methionine + H2O = L-methionine (S)-S-oxide + [thioredoxin]-dithiol</text>
        <dbReference type="Rhea" id="RHEA:19993"/>
        <dbReference type="Rhea" id="RHEA-COMP:10698"/>
        <dbReference type="Rhea" id="RHEA-COMP:10700"/>
        <dbReference type="ChEBI" id="CHEBI:15377"/>
        <dbReference type="ChEBI" id="CHEBI:29950"/>
        <dbReference type="ChEBI" id="CHEBI:50058"/>
        <dbReference type="ChEBI" id="CHEBI:57844"/>
        <dbReference type="ChEBI" id="CHEBI:58772"/>
        <dbReference type="EC" id="1.8.4.11"/>
    </reaction>
</comment>
<dbReference type="Proteomes" id="UP000183610">
    <property type="component" value="Unassembled WGS sequence"/>
</dbReference>
<feature type="active site" evidence="5">
    <location>
        <position position="18"/>
    </location>
</feature>
<comment type="caution">
    <text evidence="7">The sequence shown here is derived from an EMBL/GenBank/DDBJ whole genome shotgun (WGS) entry which is preliminary data.</text>
</comment>
<dbReference type="PANTHER" id="PTHR43774:SF1">
    <property type="entry name" value="PEPTIDE METHIONINE SULFOXIDE REDUCTASE MSRA 2"/>
    <property type="match status" value="1"/>
</dbReference>
<evidence type="ECO:0000313" key="7">
    <source>
        <dbReference type="EMBL" id="SDW71739.1"/>
    </source>
</evidence>
<dbReference type="PANTHER" id="PTHR43774">
    <property type="entry name" value="PEPTIDE METHIONINE SULFOXIDE REDUCTASE"/>
    <property type="match status" value="1"/>
</dbReference>
<keyword evidence="2 5" id="KW-0560">Oxidoreductase</keyword>
<dbReference type="EC" id="1.8.4.11" evidence="5"/>
<dbReference type="InterPro" id="IPR036509">
    <property type="entry name" value="Met_Sox_Rdtase_MsrA_sf"/>
</dbReference>
<dbReference type="AlphaFoldDB" id="A0AAX2DPC5"/>
<evidence type="ECO:0000256" key="1">
    <source>
        <dbReference type="ARBA" id="ARBA00005591"/>
    </source>
</evidence>
<evidence type="ECO:0000256" key="4">
    <source>
        <dbReference type="ARBA" id="ARBA00048782"/>
    </source>
</evidence>
<dbReference type="HAMAP" id="MF_01401">
    <property type="entry name" value="MsrA"/>
    <property type="match status" value="1"/>
</dbReference>
<comment type="function">
    <text evidence="5">Has an important function as a repair enzyme for proteins that have been inactivated by oxidation. Catalyzes the reversible oxidation-reduction of methionine sulfoxide in proteins to methionine.</text>
</comment>
<name>A0AAX2DPC5_LISIV</name>
<gene>
    <name evidence="5" type="primary">msrA</name>
    <name evidence="7" type="ORF">SAMN05421782_10613</name>
</gene>
<feature type="domain" description="Peptide methionine sulphoxide reductase MsrA" evidence="6">
    <location>
        <begin position="11"/>
        <end position="162"/>
    </location>
</feature>
<dbReference type="InterPro" id="IPR002569">
    <property type="entry name" value="Met_Sox_Rdtase_MsrA_dom"/>
</dbReference>
<dbReference type="EMBL" id="FNMX01000006">
    <property type="protein sequence ID" value="SDW71739.1"/>
    <property type="molecule type" value="Genomic_DNA"/>
</dbReference>
<dbReference type="GO" id="GO:0008113">
    <property type="term" value="F:peptide-methionine (S)-S-oxide reductase activity"/>
    <property type="evidence" value="ECO:0007669"/>
    <property type="project" value="UniProtKB-UniRule"/>
</dbReference>
<evidence type="ECO:0000256" key="5">
    <source>
        <dbReference type="HAMAP-Rule" id="MF_01401"/>
    </source>
</evidence>
<evidence type="ECO:0000259" key="6">
    <source>
        <dbReference type="Pfam" id="PF01625"/>
    </source>
</evidence>
<dbReference type="NCBIfam" id="TIGR00401">
    <property type="entry name" value="msrA"/>
    <property type="match status" value="1"/>
</dbReference>
<dbReference type="FunFam" id="3.30.1060.10:FF:000003">
    <property type="entry name" value="Peptide methionine sulfoxide reductase MsrA"/>
    <property type="match status" value="1"/>
</dbReference>